<evidence type="ECO:0000313" key="2">
    <source>
        <dbReference type="EMBL" id="AMS06325.1"/>
    </source>
</evidence>
<keyword evidence="5" id="KW-1185">Reference proteome</keyword>
<reference evidence="3 5" key="1">
    <citation type="journal article" date="2016" name="Plant Dis.">
        <title>Improved production of propionic acid using genome shuffling.</title>
        <authorList>
            <person name="Luna-Flores C.H."/>
            <person name="Palfreyman R.W."/>
            <person name="Kromer J.O."/>
            <person name="Nielsen L.K."/>
            <person name="Marcellin E."/>
        </authorList>
    </citation>
    <scope>NUCLEOTIDE SEQUENCE [LARGE SCALE GENOMIC DNA]</scope>
    <source>
        <strain evidence="3 5">F3E8</strain>
    </source>
</reference>
<sequence>MRSVRVRESPAVFDRGPAAALATWLITLLGAYVAGLFAATLRQRFGSIAIWVAILGLVVLITAVAALIGYLDAWPQVGNWVGRVGPFGLALWSIPLEIVAAVATHLVLRRTPA</sequence>
<protein>
    <submittedName>
        <fullName evidence="2">Uncharacterized protein</fullName>
    </submittedName>
</protein>
<evidence type="ECO:0000313" key="4">
    <source>
        <dbReference type="Proteomes" id="UP000075221"/>
    </source>
</evidence>
<dbReference type="Proteomes" id="UP000178666">
    <property type="component" value="Chromosome"/>
</dbReference>
<gene>
    <name evidence="3" type="ORF">A8L58_15070</name>
    <name evidence="2" type="ORF">AXH35_13615</name>
</gene>
<evidence type="ECO:0000256" key="1">
    <source>
        <dbReference type="SAM" id="Phobius"/>
    </source>
</evidence>
<keyword evidence="1" id="KW-0812">Transmembrane</keyword>
<organism evidence="2 4">
    <name type="scientific">Acidipropionibacterium acidipropionici</name>
    <dbReference type="NCBI Taxonomy" id="1748"/>
    <lineage>
        <taxon>Bacteria</taxon>
        <taxon>Bacillati</taxon>
        <taxon>Actinomycetota</taxon>
        <taxon>Actinomycetes</taxon>
        <taxon>Propionibacteriales</taxon>
        <taxon>Propionibacteriaceae</taxon>
        <taxon>Acidipropionibacterium</taxon>
    </lineage>
</organism>
<reference evidence="2 4" key="2">
    <citation type="submission" date="2016-02" db="EMBL/GenBank/DDBJ databases">
        <title>Complete Genome Sequence of Propionibacterium acidipropionici ATCC 55737.</title>
        <authorList>
            <person name="Luna Flores C.H."/>
            <person name="Nielsen L.K."/>
            <person name="Marcellin E."/>
        </authorList>
    </citation>
    <scope>NUCLEOTIDE SEQUENCE [LARGE SCALE GENOMIC DNA]</scope>
    <source>
        <strain evidence="2 4">ATCC 55737</strain>
    </source>
</reference>
<proteinExistence type="predicted"/>
<accession>A0AAC9ANZ8</accession>
<dbReference type="Proteomes" id="UP000075221">
    <property type="component" value="Chromosome"/>
</dbReference>
<keyword evidence="1" id="KW-0472">Membrane</keyword>
<evidence type="ECO:0000313" key="5">
    <source>
        <dbReference type="Proteomes" id="UP000178666"/>
    </source>
</evidence>
<dbReference type="AlphaFoldDB" id="A0AAC9ANZ8"/>
<feature type="transmembrane region" description="Helical" evidence="1">
    <location>
        <begin position="89"/>
        <end position="108"/>
    </location>
</feature>
<name>A0AAC9ANZ8_9ACTN</name>
<dbReference type="EMBL" id="CP014352">
    <property type="protein sequence ID" value="AMS06325.1"/>
    <property type="molecule type" value="Genomic_DNA"/>
</dbReference>
<feature type="transmembrane region" description="Helical" evidence="1">
    <location>
        <begin position="20"/>
        <end position="41"/>
    </location>
</feature>
<dbReference type="RefSeq" id="WP_062820201.1">
    <property type="nucleotide sequence ID" value="NZ_CP014352.1"/>
</dbReference>
<dbReference type="EMBL" id="CP015970">
    <property type="protein sequence ID" value="AOZ47778.1"/>
    <property type="molecule type" value="Genomic_DNA"/>
</dbReference>
<evidence type="ECO:0000313" key="3">
    <source>
        <dbReference type="EMBL" id="AOZ47778.1"/>
    </source>
</evidence>
<feature type="transmembrane region" description="Helical" evidence="1">
    <location>
        <begin position="48"/>
        <end position="69"/>
    </location>
</feature>
<keyword evidence="1" id="KW-1133">Transmembrane helix</keyword>